<dbReference type="PRINTS" id="PR01590">
    <property type="entry name" value="HTHFIS"/>
</dbReference>
<keyword evidence="2" id="KW-0067">ATP-binding</keyword>
<keyword evidence="6" id="KW-0597">Phosphoprotein</keyword>
<dbReference type="CDD" id="cd00009">
    <property type="entry name" value="AAA"/>
    <property type="match status" value="1"/>
</dbReference>
<dbReference type="FunFam" id="3.40.50.300:FF:000006">
    <property type="entry name" value="DNA-binding transcriptional regulator NtrC"/>
    <property type="match status" value="1"/>
</dbReference>
<dbReference type="Pfam" id="PF02954">
    <property type="entry name" value="HTH_8"/>
    <property type="match status" value="1"/>
</dbReference>
<dbReference type="KEGG" id="pbap:Pla133_51450"/>
<dbReference type="Pfam" id="PF00158">
    <property type="entry name" value="Sigma54_activat"/>
    <property type="match status" value="1"/>
</dbReference>
<name>A0A518BSR9_9BACT</name>
<dbReference type="RefSeq" id="WP_145070471.1">
    <property type="nucleotide sequence ID" value="NZ_CP036287.1"/>
</dbReference>
<dbReference type="PROSITE" id="PS50110">
    <property type="entry name" value="RESPONSE_REGULATORY"/>
    <property type="match status" value="1"/>
</dbReference>
<feature type="domain" description="Response regulatory" evidence="8">
    <location>
        <begin position="5"/>
        <end position="119"/>
    </location>
</feature>
<dbReference type="GO" id="GO:0005524">
    <property type="term" value="F:ATP binding"/>
    <property type="evidence" value="ECO:0007669"/>
    <property type="project" value="UniProtKB-KW"/>
</dbReference>
<dbReference type="InterPro" id="IPR002197">
    <property type="entry name" value="HTH_Fis"/>
</dbReference>
<dbReference type="GO" id="GO:0006355">
    <property type="term" value="P:regulation of DNA-templated transcription"/>
    <property type="evidence" value="ECO:0007669"/>
    <property type="project" value="InterPro"/>
</dbReference>
<sequence>MKLEHVLVVDDDPLSREFLAEAVRELGHSVEAFGEPRAALERLRQRPFDLLITDLRMPDMDGLELLRAAAEVAPGMPGVLVTAHGTIRSAVEAMQLGAVDFLMKPVAPEALELVLGRIARTARLEAENAYLRAERTGDAPQLVARSRAMLETLEAAGRVAASKGTVLITGESGTGKERVAQFIHDSSPRREQAFIRVNCAALSEQLLESELFGHERGAFTGAHRRREGRFELADGGTLLLDEIGEISPALQVKLLRVLEEEEFERVGGSQTLQVDVRIIAATNRDLPTEVAAGRFREDLYYRLHVLPVHIAPLRGRTDDIAPLAEHFARHYARLNGARPVSFSPDALARLASWSWPGNVRELENVVQRAVVLTGGGTLQPADLSFGSSPGTDDMAATEDALDRAVAKLGDLLANRKLADIEREAILATLEETGGNKTEAARRLGVTARTLSNKFRQWRAAGLLD</sequence>
<proteinExistence type="predicted"/>
<dbReference type="GO" id="GO:0043565">
    <property type="term" value="F:sequence-specific DNA binding"/>
    <property type="evidence" value="ECO:0007669"/>
    <property type="project" value="InterPro"/>
</dbReference>
<dbReference type="InterPro" id="IPR025943">
    <property type="entry name" value="Sigma_54_int_dom_ATP-bd_2"/>
</dbReference>
<dbReference type="EMBL" id="CP036287">
    <property type="protein sequence ID" value="QDU70022.1"/>
    <property type="molecule type" value="Genomic_DNA"/>
</dbReference>
<dbReference type="AlphaFoldDB" id="A0A518BSR9"/>
<keyword evidence="5" id="KW-0804">Transcription</keyword>
<dbReference type="InterPro" id="IPR025662">
    <property type="entry name" value="Sigma_54_int_dom_ATP-bd_1"/>
</dbReference>
<reference evidence="9 10" key="1">
    <citation type="submission" date="2019-02" db="EMBL/GenBank/DDBJ databases">
        <title>Deep-cultivation of Planctomycetes and their phenomic and genomic characterization uncovers novel biology.</title>
        <authorList>
            <person name="Wiegand S."/>
            <person name="Jogler M."/>
            <person name="Boedeker C."/>
            <person name="Pinto D."/>
            <person name="Vollmers J."/>
            <person name="Rivas-Marin E."/>
            <person name="Kohn T."/>
            <person name="Peeters S.H."/>
            <person name="Heuer A."/>
            <person name="Rast P."/>
            <person name="Oberbeckmann S."/>
            <person name="Bunk B."/>
            <person name="Jeske O."/>
            <person name="Meyerdierks A."/>
            <person name="Storesund J.E."/>
            <person name="Kallscheuer N."/>
            <person name="Luecker S."/>
            <person name="Lage O.M."/>
            <person name="Pohl T."/>
            <person name="Merkel B.J."/>
            <person name="Hornburger P."/>
            <person name="Mueller R.-W."/>
            <person name="Bruemmer F."/>
            <person name="Labrenz M."/>
            <person name="Spormann A.M."/>
            <person name="Op den Camp H."/>
            <person name="Overmann J."/>
            <person name="Amann R."/>
            <person name="Jetten M.S.M."/>
            <person name="Mascher T."/>
            <person name="Medema M.H."/>
            <person name="Devos D.P."/>
            <person name="Kaster A.-K."/>
            <person name="Ovreas L."/>
            <person name="Rohde M."/>
            <person name="Galperin M.Y."/>
            <person name="Jogler C."/>
        </authorList>
    </citation>
    <scope>NUCLEOTIDE SEQUENCE [LARGE SCALE GENOMIC DNA]</scope>
    <source>
        <strain evidence="9 10">Pla133</strain>
    </source>
</reference>
<dbReference type="PANTHER" id="PTHR32071">
    <property type="entry name" value="TRANSCRIPTIONAL REGULATORY PROTEIN"/>
    <property type="match status" value="1"/>
</dbReference>
<keyword evidence="1" id="KW-0547">Nucleotide-binding</keyword>
<dbReference type="PROSITE" id="PS00688">
    <property type="entry name" value="SIGMA54_INTERACT_3"/>
    <property type="match status" value="1"/>
</dbReference>
<dbReference type="Gene3D" id="1.10.8.60">
    <property type="match status" value="1"/>
</dbReference>
<evidence type="ECO:0000256" key="1">
    <source>
        <dbReference type="ARBA" id="ARBA00022741"/>
    </source>
</evidence>
<evidence type="ECO:0000256" key="4">
    <source>
        <dbReference type="ARBA" id="ARBA00023125"/>
    </source>
</evidence>
<evidence type="ECO:0000256" key="5">
    <source>
        <dbReference type="ARBA" id="ARBA00023163"/>
    </source>
</evidence>
<dbReference type="PROSITE" id="PS50045">
    <property type="entry name" value="SIGMA54_INTERACT_4"/>
    <property type="match status" value="1"/>
</dbReference>
<dbReference type="SUPFAM" id="SSF46689">
    <property type="entry name" value="Homeodomain-like"/>
    <property type="match status" value="1"/>
</dbReference>
<keyword evidence="3" id="KW-0805">Transcription regulation</keyword>
<dbReference type="SUPFAM" id="SSF52172">
    <property type="entry name" value="CheY-like"/>
    <property type="match status" value="1"/>
</dbReference>
<dbReference type="InterPro" id="IPR058031">
    <property type="entry name" value="AAA_lid_NorR"/>
</dbReference>
<dbReference type="PROSITE" id="PS00676">
    <property type="entry name" value="SIGMA54_INTERACT_2"/>
    <property type="match status" value="1"/>
</dbReference>
<dbReference type="PANTHER" id="PTHR32071:SF117">
    <property type="entry name" value="PTS-DEPENDENT DIHYDROXYACETONE KINASE OPERON REGULATORY PROTEIN-RELATED"/>
    <property type="match status" value="1"/>
</dbReference>
<evidence type="ECO:0000313" key="10">
    <source>
        <dbReference type="Proteomes" id="UP000316921"/>
    </source>
</evidence>
<dbReference type="SUPFAM" id="SSF52540">
    <property type="entry name" value="P-loop containing nucleoside triphosphate hydrolases"/>
    <property type="match status" value="1"/>
</dbReference>
<dbReference type="Pfam" id="PF00072">
    <property type="entry name" value="Response_reg"/>
    <property type="match status" value="1"/>
</dbReference>
<dbReference type="Gene3D" id="3.40.50.2300">
    <property type="match status" value="1"/>
</dbReference>
<evidence type="ECO:0000313" key="9">
    <source>
        <dbReference type="EMBL" id="QDU70022.1"/>
    </source>
</evidence>
<dbReference type="InterPro" id="IPR001789">
    <property type="entry name" value="Sig_transdc_resp-reg_receiver"/>
</dbReference>
<dbReference type="InterPro" id="IPR027417">
    <property type="entry name" value="P-loop_NTPase"/>
</dbReference>
<protein>
    <submittedName>
        <fullName evidence="9">Transcriptional regulatory protein ZraR</fullName>
    </submittedName>
</protein>
<dbReference type="Gene3D" id="3.40.50.300">
    <property type="entry name" value="P-loop containing nucleotide triphosphate hydrolases"/>
    <property type="match status" value="1"/>
</dbReference>
<feature type="modified residue" description="4-aspartylphosphate" evidence="6">
    <location>
        <position position="54"/>
    </location>
</feature>
<evidence type="ECO:0000256" key="3">
    <source>
        <dbReference type="ARBA" id="ARBA00023015"/>
    </source>
</evidence>
<dbReference type="Pfam" id="PF25601">
    <property type="entry name" value="AAA_lid_14"/>
    <property type="match status" value="1"/>
</dbReference>
<dbReference type="Proteomes" id="UP000316921">
    <property type="component" value="Chromosome"/>
</dbReference>
<evidence type="ECO:0000259" key="8">
    <source>
        <dbReference type="PROSITE" id="PS50110"/>
    </source>
</evidence>
<dbReference type="InterPro" id="IPR011006">
    <property type="entry name" value="CheY-like_superfamily"/>
</dbReference>
<dbReference type="SMART" id="SM00382">
    <property type="entry name" value="AAA"/>
    <property type="match status" value="1"/>
</dbReference>
<dbReference type="InterPro" id="IPR025944">
    <property type="entry name" value="Sigma_54_int_dom_CS"/>
</dbReference>
<evidence type="ECO:0000256" key="6">
    <source>
        <dbReference type="PROSITE-ProRule" id="PRU00169"/>
    </source>
</evidence>
<dbReference type="InterPro" id="IPR002078">
    <property type="entry name" value="Sigma_54_int"/>
</dbReference>
<accession>A0A518BSR9</accession>
<dbReference type="Gene3D" id="1.10.10.60">
    <property type="entry name" value="Homeodomain-like"/>
    <property type="match status" value="1"/>
</dbReference>
<organism evidence="9 10">
    <name type="scientific">Engelhardtia mirabilis</name>
    <dbReference type="NCBI Taxonomy" id="2528011"/>
    <lineage>
        <taxon>Bacteria</taxon>
        <taxon>Pseudomonadati</taxon>
        <taxon>Planctomycetota</taxon>
        <taxon>Planctomycetia</taxon>
        <taxon>Planctomycetia incertae sedis</taxon>
        <taxon>Engelhardtia</taxon>
    </lineage>
</organism>
<dbReference type="GO" id="GO:0000160">
    <property type="term" value="P:phosphorelay signal transduction system"/>
    <property type="evidence" value="ECO:0007669"/>
    <property type="project" value="InterPro"/>
</dbReference>
<gene>
    <name evidence="9" type="primary">zraR_11</name>
    <name evidence="9" type="ORF">Pla133_51450</name>
</gene>
<dbReference type="PROSITE" id="PS00675">
    <property type="entry name" value="SIGMA54_INTERACT_1"/>
    <property type="match status" value="1"/>
</dbReference>
<feature type="domain" description="Sigma-54 factor interaction" evidence="7">
    <location>
        <begin position="142"/>
        <end position="371"/>
    </location>
</feature>
<evidence type="ECO:0000259" key="7">
    <source>
        <dbReference type="PROSITE" id="PS50045"/>
    </source>
</evidence>
<evidence type="ECO:0000256" key="2">
    <source>
        <dbReference type="ARBA" id="ARBA00022840"/>
    </source>
</evidence>
<dbReference type="SMART" id="SM00448">
    <property type="entry name" value="REC"/>
    <property type="match status" value="1"/>
</dbReference>
<keyword evidence="4" id="KW-0238">DNA-binding</keyword>
<dbReference type="InterPro" id="IPR003593">
    <property type="entry name" value="AAA+_ATPase"/>
</dbReference>
<dbReference type="InterPro" id="IPR009057">
    <property type="entry name" value="Homeodomain-like_sf"/>
</dbReference>
<keyword evidence="10" id="KW-1185">Reference proteome</keyword>